<keyword evidence="2 3" id="KW-0732">Signal</keyword>
<dbReference type="AlphaFoldDB" id="A0A1N7LP07"/>
<feature type="signal peptide" evidence="3">
    <location>
        <begin position="1"/>
        <end position="21"/>
    </location>
</feature>
<dbReference type="EMBL" id="FTOE01000004">
    <property type="protein sequence ID" value="SIS75560.1"/>
    <property type="molecule type" value="Genomic_DNA"/>
</dbReference>
<name>A0A1N7LP07_9GAMM</name>
<organism evidence="4 5">
    <name type="scientific">Neptunomonas antarctica</name>
    <dbReference type="NCBI Taxonomy" id="619304"/>
    <lineage>
        <taxon>Bacteria</taxon>
        <taxon>Pseudomonadati</taxon>
        <taxon>Pseudomonadota</taxon>
        <taxon>Gammaproteobacteria</taxon>
        <taxon>Oceanospirillales</taxon>
        <taxon>Oceanospirillaceae</taxon>
        <taxon>Neptunomonas</taxon>
    </lineage>
</organism>
<evidence type="ECO:0000256" key="2">
    <source>
        <dbReference type="ARBA" id="ARBA00022729"/>
    </source>
</evidence>
<proteinExistence type="inferred from homology"/>
<gene>
    <name evidence="4" type="ORF">SAMN05421760_104203</name>
</gene>
<comment type="similarity">
    <text evidence="1">Belongs to the UPF0319 family.</text>
</comment>
<evidence type="ECO:0000313" key="5">
    <source>
        <dbReference type="Proteomes" id="UP000185999"/>
    </source>
</evidence>
<feature type="chain" id="PRO_5009943360" evidence="3">
    <location>
        <begin position="22"/>
        <end position="232"/>
    </location>
</feature>
<keyword evidence="5" id="KW-1185">Reference proteome</keyword>
<accession>A0A1N7LP07</accession>
<dbReference type="PANTHER" id="PTHR38108:SF1">
    <property type="entry name" value="UPF0319 PROTEIN YCCT"/>
    <property type="match status" value="1"/>
</dbReference>
<dbReference type="OrthoDB" id="7058190at2"/>
<sequence length="232" mass="25760">MSLTKSCLLISLISVAVNVNADITLYSGEGVSLLAINGHEIKSGNFLDGQNSIHLENGTHQLVAQYTAEISKDGDFEIEKTSTQIIVFKADNAMLQLSAPKLSTYKELDDFNKQMNWKLFDQKANVAFSFTSDELKKEGIQFSRDYERELSRFNNSASPAALSSLSKERYPNNNPSGNNSSTGSIIHSVSLDDSGVNTVDSNNIPEGMLKYWYTQADIKTQKAFIKWLKVNQ</sequence>
<evidence type="ECO:0000256" key="3">
    <source>
        <dbReference type="SAM" id="SignalP"/>
    </source>
</evidence>
<protein>
    <submittedName>
        <fullName evidence="4">Uncharacterized conserved protein YccT, UPF0319 family</fullName>
    </submittedName>
</protein>
<dbReference type="Pfam" id="PF09829">
    <property type="entry name" value="DUF2057"/>
    <property type="match status" value="1"/>
</dbReference>
<reference evidence="5" key="1">
    <citation type="submission" date="2017-01" db="EMBL/GenBank/DDBJ databases">
        <authorList>
            <person name="Varghese N."/>
            <person name="Submissions S."/>
        </authorList>
    </citation>
    <scope>NUCLEOTIDE SEQUENCE [LARGE SCALE GENOMIC DNA]</scope>
    <source>
        <strain evidence="5">DSM 22306</strain>
    </source>
</reference>
<evidence type="ECO:0000313" key="4">
    <source>
        <dbReference type="EMBL" id="SIS75560.1"/>
    </source>
</evidence>
<evidence type="ECO:0000256" key="1">
    <source>
        <dbReference type="ARBA" id="ARBA00008490"/>
    </source>
</evidence>
<dbReference type="InterPro" id="IPR018635">
    <property type="entry name" value="UPF0319"/>
</dbReference>
<dbReference type="Proteomes" id="UP000185999">
    <property type="component" value="Unassembled WGS sequence"/>
</dbReference>
<dbReference type="RefSeq" id="WP_054341351.1">
    <property type="nucleotide sequence ID" value="NZ_FTOE01000004.1"/>
</dbReference>
<dbReference type="PANTHER" id="PTHR38108">
    <property type="entry name" value="UPF0319 PROTEIN YCCT"/>
    <property type="match status" value="1"/>
</dbReference>